<dbReference type="InterPro" id="IPR036869">
    <property type="entry name" value="J_dom_sf"/>
</dbReference>
<dbReference type="PANTHER" id="PTHR43096:SF52">
    <property type="entry name" value="DNAJ HOMOLOG 1, MITOCHONDRIAL-RELATED"/>
    <property type="match status" value="1"/>
</dbReference>
<dbReference type="SUPFAM" id="SSF57938">
    <property type="entry name" value="DnaJ/Hsp40 cysteine-rich domain"/>
    <property type="match status" value="1"/>
</dbReference>
<dbReference type="InterPro" id="IPR001623">
    <property type="entry name" value="DnaJ_domain"/>
</dbReference>
<evidence type="ECO:0000313" key="11">
    <source>
        <dbReference type="EMBL" id="KIO34472.1"/>
    </source>
</evidence>
<dbReference type="Pfam" id="PF00684">
    <property type="entry name" value="DnaJ_CXXCXGXG"/>
    <property type="match status" value="1"/>
</dbReference>
<keyword evidence="1 7" id="KW-0479">Metal-binding</keyword>
<dbReference type="GO" id="GO:0042026">
    <property type="term" value="P:protein refolding"/>
    <property type="evidence" value="ECO:0007669"/>
    <property type="project" value="TreeGrafter"/>
</dbReference>
<gene>
    <name evidence="11" type="ORF">M407DRAFT_13356</name>
</gene>
<evidence type="ECO:0000256" key="4">
    <source>
        <dbReference type="ARBA" id="ARBA00022833"/>
    </source>
</evidence>
<dbReference type="Gene3D" id="2.60.260.20">
    <property type="entry name" value="Urease metallochaperone UreE, N-terminal domain"/>
    <property type="match status" value="2"/>
</dbReference>
<evidence type="ECO:0000256" key="3">
    <source>
        <dbReference type="ARBA" id="ARBA00022771"/>
    </source>
</evidence>
<dbReference type="PRINTS" id="PR00625">
    <property type="entry name" value="JDOMAIN"/>
</dbReference>
<evidence type="ECO:0000256" key="7">
    <source>
        <dbReference type="PROSITE-ProRule" id="PRU00546"/>
    </source>
</evidence>
<proteinExistence type="inferred from homology"/>
<dbReference type="PANTHER" id="PTHR43096">
    <property type="entry name" value="DNAJ HOMOLOG 1, MITOCHONDRIAL-RELATED"/>
    <property type="match status" value="1"/>
</dbReference>
<feature type="compositionally biased region" description="Basic and acidic residues" evidence="8">
    <location>
        <begin position="410"/>
        <end position="422"/>
    </location>
</feature>
<keyword evidence="12" id="KW-1185">Reference proteome</keyword>
<dbReference type="GO" id="GO:0051082">
    <property type="term" value="F:unfolded protein binding"/>
    <property type="evidence" value="ECO:0007669"/>
    <property type="project" value="InterPro"/>
</dbReference>
<feature type="region of interest" description="Disordered" evidence="8">
    <location>
        <begin position="380"/>
        <end position="442"/>
    </location>
</feature>
<dbReference type="InterPro" id="IPR036410">
    <property type="entry name" value="HSP_DnaJ_Cys-rich_dom_sf"/>
</dbReference>
<dbReference type="InterPro" id="IPR001305">
    <property type="entry name" value="HSP_DnaJ_Cys-rich_dom"/>
</dbReference>
<dbReference type="OrthoDB" id="10256793at2759"/>
<dbReference type="FunFam" id="2.10.230.10:FF:000001">
    <property type="entry name" value="DnaJ subfamily A member 2"/>
    <property type="match status" value="1"/>
</dbReference>
<dbReference type="PROSITE" id="PS51188">
    <property type="entry name" value="ZF_CR"/>
    <property type="match status" value="1"/>
</dbReference>
<evidence type="ECO:0000256" key="2">
    <source>
        <dbReference type="ARBA" id="ARBA00022737"/>
    </source>
</evidence>
<dbReference type="CDD" id="cd10747">
    <property type="entry name" value="DnaJ_C"/>
    <property type="match status" value="1"/>
</dbReference>
<dbReference type="STRING" id="1051891.A0A0C3ML85"/>
<evidence type="ECO:0000259" key="10">
    <source>
        <dbReference type="PROSITE" id="PS51188"/>
    </source>
</evidence>
<organism evidence="11 12">
    <name type="scientific">Tulasnella calospora MUT 4182</name>
    <dbReference type="NCBI Taxonomy" id="1051891"/>
    <lineage>
        <taxon>Eukaryota</taxon>
        <taxon>Fungi</taxon>
        <taxon>Dikarya</taxon>
        <taxon>Basidiomycota</taxon>
        <taxon>Agaricomycotina</taxon>
        <taxon>Agaricomycetes</taxon>
        <taxon>Cantharellales</taxon>
        <taxon>Tulasnellaceae</taxon>
        <taxon>Tulasnella</taxon>
    </lineage>
</organism>
<dbReference type="SMART" id="SM00271">
    <property type="entry name" value="DnaJ"/>
    <property type="match status" value="1"/>
</dbReference>
<dbReference type="CDD" id="cd10719">
    <property type="entry name" value="DnaJ_zf"/>
    <property type="match status" value="1"/>
</dbReference>
<dbReference type="GO" id="GO:0031072">
    <property type="term" value="F:heat shock protein binding"/>
    <property type="evidence" value="ECO:0007669"/>
    <property type="project" value="InterPro"/>
</dbReference>
<evidence type="ECO:0000256" key="8">
    <source>
        <dbReference type="SAM" id="MobiDB-lite"/>
    </source>
</evidence>
<keyword evidence="5" id="KW-0143">Chaperone</keyword>
<sequence>MGRRDPYQTLGVAKDASASDIKKAYFGLAKKYHPDTNKDPSAKDKFIDIQAAYDILSEPQKRSAYDRYGAASTQEGFDPDAFGGRGPFGAGGFGGFQDFGGPFGAAGGRSQADIFEALFGSAFGGGTRTGRSPFGGGPEMDSRGADIEISATVSFLEAAKGTTRTVTIMPIVDCKTCTGSGLKTGVKRSVCKSCNGTGTRTFMVQSGFQMATTCSTCRGSGTTIPKHGECGDCSGLGKVKTKKTVDVSVPAGVEEGMVIRVPGSGDRPVSGKGSPGDLLVRVSVTPSKVFRRQGTNLFHDVKIPFHQAILGGRVRVPTLEGDVDVRVPGGTQQGEECVLKHRGITPVYGGERGDIYVSFNVTIPRSLTKRQRQILQQYADDVEGRAPKEEDSSAPSSGGGTTTPPPPPADDPKPRSDEKNDNSDGNGDAPSEEPKRRMAAGG</sequence>
<dbReference type="PROSITE" id="PS50076">
    <property type="entry name" value="DNAJ_2"/>
    <property type="match status" value="1"/>
</dbReference>
<dbReference type="Gene3D" id="1.10.287.110">
    <property type="entry name" value="DnaJ domain"/>
    <property type="match status" value="1"/>
</dbReference>
<keyword evidence="4 7" id="KW-0862">Zinc</keyword>
<dbReference type="FunFam" id="2.60.260.20:FF:000005">
    <property type="entry name" value="Chaperone protein dnaJ 1, mitochondrial"/>
    <property type="match status" value="1"/>
</dbReference>
<evidence type="ECO:0000256" key="1">
    <source>
        <dbReference type="ARBA" id="ARBA00022723"/>
    </source>
</evidence>
<name>A0A0C3ML85_9AGAM</name>
<feature type="domain" description="J" evidence="9">
    <location>
        <begin position="5"/>
        <end position="69"/>
    </location>
</feature>
<feature type="compositionally biased region" description="Basic and acidic residues" evidence="8">
    <location>
        <begin position="382"/>
        <end position="391"/>
    </location>
</feature>
<dbReference type="AlphaFoldDB" id="A0A0C3ML85"/>
<evidence type="ECO:0000256" key="6">
    <source>
        <dbReference type="ARBA" id="ARBA00072890"/>
    </source>
</evidence>
<dbReference type="InterPro" id="IPR008971">
    <property type="entry name" value="HSP40/DnaJ_pept-bd"/>
</dbReference>
<feature type="zinc finger region" description="CR-type" evidence="7">
    <location>
        <begin position="161"/>
        <end position="242"/>
    </location>
</feature>
<dbReference type="GO" id="GO:0009408">
    <property type="term" value="P:response to heat"/>
    <property type="evidence" value="ECO:0007669"/>
    <property type="project" value="InterPro"/>
</dbReference>
<dbReference type="HOGENOM" id="CLU_017633_0_3_1"/>
<reference evidence="12" key="2">
    <citation type="submission" date="2015-01" db="EMBL/GenBank/DDBJ databases">
        <title>Evolutionary Origins and Diversification of the Mycorrhizal Mutualists.</title>
        <authorList>
            <consortium name="DOE Joint Genome Institute"/>
            <consortium name="Mycorrhizal Genomics Consortium"/>
            <person name="Kohler A."/>
            <person name="Kuo A."/>
            <person name="Nagy L.G."/>
            <person name="Floudas D."/>
            <person name="Copeland A."/>
            <person name="Barry K.W."/>
            <person name="Cichocki N."/>
            <person name="Veneault-Fourrey C."/>
            <person name="LaButti K."/>
            <person name="Lindquist E.A."/>
            <person name="Lipzen A."/>
            <person name="Lundell T."/>
            <person name="Morin E."/>
            <person name="Murat C."/>
            <person name="Riley R."/>
            <person name="Ohm R."/>
            <person name="Sun H."/>
            <person name="Tunlid A."/>
            <person name="Henrissat B."/>
            <person name="Grigoriev I.V."/>
            <person name="Hibbett D.S."/>
            <person name="Martin F."/>
        </authorList>
    </citation>
    <scope>NUCLEOTIDE SEQUENCE [LARGE SCALE GENOMIC DNA]</scope>
    <source>
        <strain evidence="12">MUT 4182</strain>
    </source>
</reference>
<evidence type="ECO:0000259" key="9">
    <source>
        <dbReference type="PROSITE" id="PS50076"/>
    </source>
</evidence>
<dbReference type="GO" id="GO:0005737">
    <property type="term" value="C:cytoplasm"/>
    <property type="evidence" value="ECO:0007669"/>
    <property type="project" value="TreeGrafter"/>
</dbReference>
<dbReference type="HAMAP" id="MF_01152">
    <property type="entry name" value="DnaJ"/>
    <property type="match status" value="1"/>
</dbReference>
<dbReference type="CDD" id="cd06257">
    <property type="entry name" value="DnaJ"/>
    <property type="match status" value="1"/>
</dbReference>
<dbReference type="Pfam" id="PF01556">
    <property type="entry name" value="DnaJ_C"/>
    <property type="match status" value="1"/>
</dbReference>
<keyword evidence="2" id="KW-0677">Repeat</keyword>
<reference evidence="11 12" key="1">
    <citation type="submission" date="2014-04" db="EMBL/GenBank/DDBJ databases">
        <authorList>
            <consortium name="DOE Joint Genome Institute"/>
            <person name="Kuo A."/>
            <person name="Girlanda M."/>
            <person name="Perotto S."/>
            <person name="Kohler A."/>
            <person name="Nagy L.G."/>
            <person name="Floudas D."/>
            <person name="Copeland A."/>
            <person name="Barry K.W."/>
            <person name="Cichocki N."/>
            <person name="Veneault-Fourrey C."/>
            <person name="LaButti K."/>
            <person name="Lindquist E.A."/>
            <person name="Lipzen A."/>
            <person name="Lundell T."/>
            <person name="Morin E."/>
            <person name="Murat C."/>
            <person name="Sun H."/>
            <person name="Tunlid A."/>
            <person name="Henrissat B."/>
            <person name="Grigoriev I.V."/>
            <person name="Hibbett D.S."/>
            <person name="Martin F."/>
            <person name="Nordberg H.P."/>
            <person name="Cantor M.N."/>
            <person name="Hua S.X."/>
        </authorList>
    </citation>
    <scope>NUCLEOTIDE SEQUENCE [LARGE SCALE GENOMIC DNA]</scope>
    <source>
        <strain evidence="11 12">MUT 4182</strain>
    </source>
</reference>
<dbReference type="InterPro" id="IPR002939">
    <property type="entry name" value="DnaJ_C"/>
</dbReference>
<keyword evidence="3 7" id="KW-0863">Zinc-finger</keyword>
<accession>A0A0C3ML85</accession>
<evidence type="ECO:0000313" key="12">
    <source>
        <dbReference type="Proteomes" id="UP000054248"/>
    </source>
</evidence>
<protein>
    <recommendedName>
        <fullName evidence="6">DnaJ homolog 1, mitochondrial</fullName>
    </recommendedName>
</protein>
<dbReference type="Proteomes" id="UP000054248">
    <property type="component" value="Unassembled WGS sequence"/>
</dbReference>
<dbReference type="GO" id="GO:0005524">
    <property type="term" value="F:ATP binding"/>
    <property type="evidence" value="ECO:0007669"/>
    <property type="project" value="InterPro"/>
</dbReference>
<dbReference type="SUPFAM" id="SSF46565">
    <property type="entry name" value="Chaperone J-domain"/>
    <property type="match status" value="1"/>
</dbReference>
<feature type="domain" description="CR-type" evidence="10">
    <location>
        <begin position="161"/>
        <end position="242"/>
    </location>
</feature>
<dbReference type="Pfam" id="PF00226">
    <property type="entry name" value="DnaJ"/>
    <property type="match status" value="1"/>
</dbReference>
<evidence type="ECO:0000256" key="5">
    <source>
        <dbReference type="ARBA" id="ARBA00023186"/>
    </source>
</evidence>
<dbReference type="GO" id="GO:0008270">
    <property type="term" value="F:zinc ion binding"/>
    <property type="evidence" value="ECO:0007669"/>
    <property type="project" value="UniProtKB-KW"/>
</dbReference>
<dbReference type="InterPro" id="IPR012724">
    <property type="entry name" value="DnaJ"/>
</dbReference>
<dbReference type="Gene3D" id="2.10.230.10">
    <property type="entry name" value="Heat shock protein DnaJ, cysteine-rich domain"/>
    <property type="match status" value="1"/>
</dbReference>
<dbReference type="SUPFAM" id="SSF49493">
    <property type="entry name" value="HSP40/DnaJ peptide-binding domain"/>
    <property type="match status" value="2"/>
</dbReference>
<dbReference type="EMBL" id="KN822942">
    <property type="protein sequence ID" value="KIO34472.1"/>
    <property type="molecule type" value="Genomic_DNA"/>
</dbReference>